<dbReference type="Gene3D" id="3.60.130.30">
    <property type="match status" value="1"/>
</dbReference>
<evidence type="ECO:0008006" key="3">
    <source>
        <dbReference type="Google" id="ProtNLM"/>
    </source>
</evidence>
<accession>A0ABR3EIC7</accession>
<proteinExistence type="predicted"/>
<dbReference type="EMBL" id="JBAHYK010005008">
    <property type="protein sequence ID" value="KAL0562620.1"/>
    <property type="molecule type" value="Genomic_DNA"/>
</dbReference>
<reference evidence="1 2" key="1">
    <citation type="submission" date="2024-02" db="EMBL/GenBank/DDBJ databases">
        <title>A draft genome for the cacao thread blight pathogen Marasmius crinis-equi.</title>
        <authorList>
            <person name="Cohen S.P."/>
            <person name="Baruah I.K."/>
            <person name="Amoako-Attah I."/>
            <person name="Bukari Y."/>
            <person name="Meinhardt L.W."/>
            <person name="Bailey B.A."/>
        </authorList>
    </citation>
    <scope>NUCLEOTIDE SEQUENCE [LARGE SCALE GENOMIC DNA]</scope>
    <source>
        <strain evidence="1 2">GH-76</strain>
    </source>
</reference>
<comment type="caution">
    <text evidence="1">The sequence shown here is derived from an EMBL/GenBank/DDBJ whole genome shotgun (WGS) entry which is preliminary data.</text>
</comment>
<dbReference type="Proteomes" id="UP001465976">
    <property type="component" value="Unassembled WGS sequence"/>
</dbReference>
<name>A0ABR3EIC7_9AGAR</name>
<keyword evidence="2" id="KW-1185">Reference proteome</keyword>
<evidence type="ECO:0000313" key="2">
    <source>
        <dbReference type="Proteomes" id="UP001465976"/>
    </source>
</evidence>
<evidence type="ECO:0000313" key="1">
    <source>
        <dbReference type="EMBL" id="KAL0562620.1"/>
    </source>
</evidence>
<feature type="non-terminal residue" evidence="1">
    <location>
        <position position="1"/>
    </location>
</feature>
<gene>
    <name evidence="1" type="ORF">V5O48_019464</name>
</gene>
<sequence>LCLYYAVTIADIMEKYPHLTLPFRGCVFAAFAVNFGPQTVCLPHRDTKNLAFGWCAITALGKFDWRKGGHLVLWDLHLVVEFPPGATIFIPSALVCHFNTAIQPHEERYSFTCYSAGALFRWADHGFQRKTDYKKTKQAKENVQQDRMRWERGVSLFSTLDDLKAAYEK</sequence>
<organism evidence="1 2">
    <name type="scientific">Marasmius crinis-equi</name>
    <dbReference type="NCBI Taxonomy" id="585013"/>
    <lineage>
        <taxon>Eukaryota</taxon>
        <taxon>Fungi</taxon>
        <taxon>Dikarya</taxon>
        <taxon>Basidiomycota</taxon>
        <taxon>Agaricomycotina</taxon>
        <taxon>Agaricomycetes</taxon>
        <taxon>Agaricomycetidae</taxon>
        <taxon>Agaricales</taxon>
        <taxon>Marasmiineae</taxon>
        <taxon>Marasmiaceae</taxon>
        <taxon>Marasmius</taxon>
    </lineage>
</organism>
<protein>
    <recommendedName>
        <fullName evidence="3">Prolyl 4-hydroxylase alpha subunit Fe(2+) 2OG dioxygenase domain-containing protein</fullName>
    </recommendedName>
</protein>